<dbReference type="STRING" id="1764295.A0A5B8MDU9"/>
<gene>
    <name evidence="4" type="ORF">A3770_01p08620</name>
</gene>
<reference evidence="4 5" key="1">
    <citation type="submission" date="2018-07" db="EMBL/GenBank/DDBJ databases">
        <title>The complete nuclear genome of the prasinophyte Chloropicon primus (CCMP1205).</title>
        <authorList>
            <person name="Pombert J.-F."/>
            <person name="Otis C."/>
            <person name="Turmel M."/>
            <person name="Lemieux C."/>
        </authorList>
    </citation>
    <scope>NUCLEOTIDE SEQUENCE [LARGE SCALE GENOMIC DNA]</scope>
    <source>
        <strain evidence="4 5">CCMP1205</strain>
    </source>
</reference>
<dbReference type="Gene3D" id="1.25.40.10">
    <property type="entry name" value="Tetratricopeptide repeat domain"/>
    <property type="match status" value="1"/>
</dbReference>
<feature type="region of interest" description="Disordered" evidence="2">
    <location>
        <begin position="229"/>
        <end position="297"/>
    </location>
</feature>
<feature type="transmembrane region" description="Helical" evidence="3">
    <location>
        <begin position="558"/>
        <end position="574"/>
    </location>
</feature>
<evidence type="ECO:0000256" key="3">
    <source>
        <dbReference type="SAM" id="Phobius"/>
    </source>
</evidence>
<dbReference type="PROSITE" id="PS50005">
    <property type="entry name" value="TPR"/>
    <property type="match status" value="1"/>
</dbReference>
<organism evidence="4 5">
    <name type="scientific">Chloropicon primus</name>
    <dbReference type="NCBI Taxonomy" id="1764295"/>
    <lineage>
        <taxon>Eukaryota</taxon>
        <taxon>Viridiplantae</taxon>
        <taxon>Chlorophyta</taxon>
        <taxon>Chloropicophyceae</taxon>
        <taxon>Chloropicales</taxon>
        <taxon>Chloropicaceae</taxon>
        <taxon>Chloropicon</taxon>
    </lineage>
</organism>
<dbReference type="EMBL" id="CP031034">
    <property type="protein sequence ID" value="QDZ18344.1"/>
    <property type="molecule type" value="Genomic_DNA"/>
</dbReference>
<protein>
    <submittedName>
        <fullName evidence="4">Tetratricopeptide repeat domain-containing protein</fullName>
    </submittedName>
</protein>
<feature type="compositionally biased region" description="Acidic residues" evidence="2">
    <location>
        <begin position="245"/>
        <end position="297"/>
    </location>
</feature>
<dbReference type="SMART" id="SM00028">
    <property type="entry name" value="TPR"/>
    <property type="match status" value="2"/>
</dbReference>
<keyword evidence="3" id="KW-0812">Transmembrane</keyword>
<evidence type="ECO:0000313" key="5">
    <source>
        <dbReference type="Proteomes" id="UP000316726"/>
    </source>
</evidence>
<feature type="compositionally biased region" description="Basic and acidic residues" evidence="2">
    <location>
        <begin position="229"/>
        <end position="244"/>
    </location>
</feature>
<dbReference type="SUPFAM" id="SSF48452">
    <property type="entry name" value="TPR-like"/>
    <property type="match status" value="1"/>
</dbReference>
<evidence type="ECO:0000313" key="4">
    <source>
        <dbReference type="EMBL" id="QDZ18344.1"/>
    </source>
</evidence>
<feature type="region of interest" description="Disordered" evidence="2">
    <location>
        <begin position="309"/>
        <end position="328"/>
    </location>
</feature>
<evidence type="ECO:0000256" key="2">
    <source>
        <dbReference type="SAM" id="MobiDB-lite"/>
    </source>
</evidence>
<name>A0A5B8MDU9_9CHLO</name>
<keyword evidence="1" id="KW-0802">TPR repeat</keyword>
<proteinExistence type="predicted"/>
<keyword evidence="5" id="KW-1185">Reference proteome</keyword>
<dbReference type="PANTHER" id="PTHR48433">
    <property type="entry name" value="OUTER ENVELOPE PROTEIN 61-LIKE"/>
    <property type="match status" value="1"/>
</dbReference>
<keyword evidence="3" id="KW-1133">Transmembrane helix</keyword>
<dbReference type="Proteomes" id="UP000316726">
    <property type="component" value="Chromosome 1"/>
</dbReference>
<keyword evidence="3" id="KW-0472">Membrane</keyword>
<dbReference type="AlphaFoldDB" id="A0A5B8MDU9"/>
<dbReference type="OrthoDB" id="245563at2759"/>
<dbReference type="InterPro" id="IPR053319">
    <property type="entry name" value="OEP61"/>
</dbReference>
<dbReference type="InterPro" id="IPR011990">
    <property type="entry name" value="TPR-like_helical_dom_sf"/>
</dbReference>
<dbReference type="PANTHER" id="PTHR48433:SF1">
    <property type="entry name" value="OUTER ENVELOPE PROTEIN 61-LIKE"/>
    <property type="match status" value="1"/>
</dbReference>
<accession>A0A5B8MDU9</accession>
<feature type="repeat" description="TPR" evidence="1">
    <location>
        <begin position="179"/>
        <end position="212"/>
    </location>
</feature>
<dbReference type="InterPro" id="IPR019734">
    <property type="entry name" value="TPR_rpt"/>
</dbReference>
<sequence>MEGMDPEMMKLAMEQMKNLTPEQMEEMKKQVAEMSPEAIEEAMNVVKNSNPEEIKEQMKGAPLPEDPAEMRRQMEAYTQHQKDSHDYKYNASMQLKAEGNKFFTAGQYEEAKEKYTRAKKNLNGLSSLAARKLHRTCMLNEAACCLSLEMWEECARLTTAIVKNAESDPQNVLTAGQGLKTYYRKGQALHHLGRYSEAYQDLMSAHGIAPQDEGVKAALKLAKEALAKENEQGGEVKTEAKAEPVVEEVDEDCPPPEEVDEDCPPLEEVDEDCPPLEEVDEDCPPLEEVDEDCPPLEEVDEDCPPLEEVQEMPRPRNSNWTPEQEHRLQTDPEYAAKVQEQLRAKMEAMTDEQLMEIGKRMPGMPPGMFNADMVRAATEAMINMSPEELMEYKKAQTQMNQMSHAPGGMPSTSDIEKMDKLFSQNPNMMKQATEMMGNMTEEDLKEMAKMSGMPEEQFNPEMMKAAADAMSKMTPEDLQNMTKLAQQTENMESSSKIEKIAKATEVLSEMSTESFMGVSKQMGYEMSEKQARMMTTFARFVSVLLKMLAAIVNFIVTRWYVVLAFIVVVLGWYMQK</sequence>
<evidence type="ECO:0000256" key="1">
    <source>
        <dbReference type="PROSITE-ProRule" id="PRU00339"/>
    </source>
</evidence>